<accession>A0ABX1VIM9</accession>
<name>A0ABX1VIM9_9PLAN</name>
<dbReference type="EMBL" id="WTPX01000251">
    <property type="protein sequence ID" value="NNJ27987.1"/>
    <property type="molecule type" value="Genomic_DNA"/>
</dbReference>
<evidence type="ECO:0000256" key="1">
    <source>
        <dbReference type="SAM" id="MobiDB-lite"/>
    </source>
</evidence>
<evidence type="ECO:0000313" key="4">
    <source>
        <dbReference type="Proteomes" id="UP000609651"/>
    </source>
</evidence>
<keyword evidence="2" id="KW-0472">Membrane</keyword>
<keyword evidence="2" id="KW-0812">Transmembrane</keyword>
<evidence type="ECO:0000256" key="2">
    <source>
        <dbReference type="SAM" id="Phobius"/>
    </source>
</evidence>
<feature type="region of interest" description="Disordered" evidence="1">
    <location>
        <begin position="252"/>
        <end position="272"/>
    </location>
</feature>
<proteinExistence type="predicted"/>
<feature type="region of interest" description="Disordered" evidence="1">
    <location>
        <begin position="376"/>
        <end position="396"/>
    </location>
</feature>
<feature type="transmembrane region" description="Helical" evidence="2">
    <location>
        <begin position="141"/>
        <end position="160"/>
    </location>
</feature>
<protein>
    <submittedName>
        <fullName evidence="3">Uncharacterized protein</fullName>
    </submittedName>
</protein>
<dbReference type="RefSeq" id="WP_171189888.1">
    <property type="nucleotide sequence ID" value="NZ_WTPX01000251.1"/>
</dbReference>
<evidence type="ECO:0000313" key="3">
    <source>
        <dbReference type="EMBL" id="NNJ27987.1"/>
    </source>
</evidence>
<organism evidence="3 4">
    <name type="scientific">Alienimonas chondri</name>
    <dbReference type="NCBI Taxonomy" id="2681879"/>
    <lineage>
        <taxon>Bacteria</taxon>
        <taxon>Pseudomonadati</taxon>
        <taxon>Planctomycetota</taxon>
        <taxon>Planctomycetia</taxon>
        <taxon>Planctomycetales</taxon>
        <taxon>Planctomycetaceae</taxon>
        <taxon>Alienimonas</taxon>
    </lineage>
</organism>
<feature type="region of interest" description="Disordered" evidence="1">
    <location>
        <begin position="87"/>
        <end position="110"/>
    </location>
</feature>
<comment type="caution">
    <text evidence="3">The sequence shown here is derived from an EMBL/GenBank/DDBJ whole genome shotgun (WGS) entry which is preliminary data.</text>
</comment>
<gene>
    <name evidence="3" type="ORF">LzC2_40980</name>
</gene>
<keyword evidence="2" id="KW-1133">Transmembrane helix</keyword>
<keyword evidence="4" id="KW-1185">Reference proteome</keyword>
<sequence length="396" mass="41705">MPGLSLTGAWVDRVAGAVPFARSLPGFGVLAGRAGASPPPPAPFSLECRCGSAVTGMRSERERHESCLNCGERHFVLPADVYPAAPAARPAGAKPKSTESASEAKAAQPVAAPAAPAVPAAPRIPLRTRLKGFVRREATPLRLIALGVAAAVLGTTWWGVVQARRADARVTIAETPAVAEEALAAGQFGVALRGDPHRGDADLASRTPAEIAREAAVRSPADREDWLTAYDRLYRGRWVILDTHAARVAMEEAPAAASDNASDPERSDDVRPMAPSDRIELLYPLVAAGTRFRLIGDPNVPGDLASGDDPQRVVLAGRYGDCVLVPSARGGEVWELRLEPGSAFLWTGADTLSAIGFDLSDPDGAALRAVLDRQATELGLERPPSESPIPEAEEER</sequence>
<dbReference type="Proteomes" id="UP000609651">
    <property type="component" value="Unassembled WGS sequence"/>
</dbReference>
<reference evidence="3 4" key="1">
    <citation type="journal article" date="2020" name="Syst. Appl. Microbiol.">
        <title>Alienimonas chondri sp. nov., a novel planctomycete isolated from the biofilm of the red alga Chondrus crispus.</title>
        <authorList>
            <person name="Vitorino I."/>
            <person name="Albuquerque L."/>
            <person name="Wiegand S."/>
            <person name="Kallscheuer N."/>
            <person name="da Costa M.S."/>
            <person name="Lobo-da-Cunha A."/>
            <person name="Jogler C."/>
            <person name="Lage O.M."/>
        </authorList>
    </citation>
    <scope>NUCLEOTIDE SEQUENCE [LARGE SCALE GENOMIC DNA]</scope>
    <source>
        <strain evidence="3 4">LzC2</strain>
    </source>
</reference>
<feature type="compositionally biased region" description="Low complexity" evidence="1">
    <location>
        <begin position="252"/>
        <end position="261"/>
    </location>
</feature>